<sequence length="105" mass="11481">MSRTITDNVGEIETICKTDPARVGDLVKLVFRSDDDADPPFNVRIKSPSGKVIIERVLRDLPTGKPQSAPPIEFTASAPGAYKIEIWQLYGKIRGNAVLNVISAM</sequence>
<dbReference type="OrthoDB" id="5515399at2"/>
<accession>A0A4U1JDE2</accession>
<organism evidence="1 2">
    <name type="scientific">Polyangium fumosum</name>
    <dbReference type="NCBI Taxonomy" id="889272"/>
    <lineage>
        <taxon>Bacteria</taxon>
        <taxon>Pseudomonadati</taxon>
        <taxon>Myxococcota</taxon>
        <taxon>Polyangia</taxon>
        <taxon>Polyangiales</taxon>
        <taxon>Polyangiaceae</taxon>
        <taxon>Polyangium</taxon>
    </lineage>
</organism>
<proteinExistence type="predicted"/>
<evidence type="ECO:0000313" key="2">
    <source>
        <dbReference type="Proteomes" id="UP000309215"/>
    </source>
</evidence>
<evidence type="ECO:0000313" key="1">
    <source>
        <dbReference type="EMBL" id="TKD08815.1"/>
    </source>
</evidence>
<protein>
    <recommendedName>
        <fullName evidence="3">GOLD domain-containing protein</fullName>
    </recommendedName>
</protein>
<gene>
    <name evidence="1" type="ORF">E8A74_13560</name>
</gene>
<keyword evidence="2" id="KW-1185">Reference proteome</keyword>
<comment type="caution">
    <text evidence="1">The sequence shown here is derived from an EMBL/GenBank/DDBJ whole genome shotgun (WGS) entry which is preliminary data.</text>
</comment>
<dbReference type="RefSeq" id="WP_136929413.1">
    <property type="nucleotide sequence ID" value="NZ_SSMQ01000012.1"/>
</dbReference>
<dbReference type="Proteomes" id="UP000309215">
    <property type="component" value="Unassembled WGS sequence"/>
</dbReference>
<dbReference type="EMBL" id="SSMQ01000012">
    <property type="protein sequence ID" value="TKD08815.1"/>
    <property type="molecule type" value="Genomic_DNA"/>
</dbReference>
<reference evidence="1 2" key="1">
    <citation type="submission" date="2019-04" db="EMBL/GenBank/DDBJ databases">
        <authorList>
            <person name="Li Y."/>
            <person name="Wang J."/>
        </authorList>
    </citation>
    <scope>NUCLEOTIDE SEQUENCE [LARGE SCALE GENOMIC DNA]</scope>
    <source>
        <strain evidence="1 2">DSM 14668</strain>
    </source>
</reference>
<evidence type="ECO:0008006" key="3">
    <source>
        <dbReference type="Google" id="ProtNLM"/>
    </source>
</evidence>
<dbReference type="AlphaFoldDB" id="A0A4U1JDE2"/>
<name>A0A4U1JDE2_9BACT</name>